<dbReference type="GO" id="GO:0097367">
    <property type="term" value="F:carbohydrate derivative binding"/>
    <property type="evidence" value="ECO:0007669"/>
    <property type="project" value="InterPro"/>
</dbReference>
<dbReference type="EMBL" id="FUXU01000029">
    <property type="protein sequence ID" value="SKA55951.1"/>
    <property type="molecule type" value="Genomic_DNA"/>
</dbReference>
<dbReference type="PROSITE" id="PS51071">
    <property type="entry name" value="HTH_RPIR"/>
    <property type="match status" value="1"/>
</dbReference>
<evidence type="ECO:0000259" key="1">
    <source>
        <dbReference type="PROSITE" id="PS51071"/>
    </source>
</evidence>
<keyword evidence="3" id="KW-1185">Reference proteome</keyword>
<dbReference type="GO" id="GO:0003700">
    <property type="term" value="F:DNA-binding transcription factor activity"/>
    <property type="evidence" value="ECO:0007669"/>
    <property type="project" value="InterPro"/>
</dbReference>
<dbReference type="Gene3D" id="1.10.10.10">
    <property type="entry name" value="Winged helix-like DNA-binding domain superfamily/Winged helix DNA-binding domain"/>
    <property type="match status" value="1"/>
</dbReference>
<sequence>MPSKHLPVKTGKVLDMMGSMQESMTPSARRIADYVNRHAEDVTKLSIAELSQQVSVGEATIIRFCRMLGFKGF</sequence>
<dbReference type="RefSeq" id="WP_244556573.1">
    <property type="nucleotide sequence ID" value="NZ_FUXU01000029.1"/>
</dbReference>
<proteinExistence type="predicted"/>
<dbReference type="PANTHER" id="PTHR30514:SF9">
    <property type="entry name" value="TRANSCRIPTIONAL REGULATOR"/>
    <property type="match status" value="1"/>
</dbReference>
<accession>A0A1T4UU50</accession>
<dbReference type="AlphaFoldDB" id="A0A1T4UU50"/>
<evidence type="ECO:0000313" key="2">
    <source>
        <dbReference type="EMBL" id="SKA55951.1"/>
    </source>
</evidence>
<dbReference type="SUPFAM" id="SSF46689">
    <property type="entry name" value="Homeodomain-like"/>
    <property type="match status" value="1"/>
</dbReference>
<dbReference type="GO" id="GO:0003677">
    <property type="term" value="F:DNA binding"/>
    <property type="evidence" value="ECO:0007669"/>
    <property type="project" value="InterPro"/>
</dbReference>
<organism evidence="2 3">
    <name type="scientific">Enterovibrio nigricans DSM 22720</name>
    <dbReference type="NCBI Taxonomy" id="1121868"/>
    <lineage>
        <taxon>Bacteria</taxon>
        <taxon>Pseudomonadati</taxon>
        <taxon>Pseudomonadota</taxon>
        <taxon>Gammaproteobacteria</taxon>
        <taxon>Vibrionales</taxon>
        <taxon>Vibrionaceae</taxon>
        <taxon>Enterovibrio</taxon>
    </lineage>
</organism>
<dbReference type="Proteomes" id="UP000190162">
    <property type="component" value="Unassembled WGS sequence"/>
</dbReference>
<dbReference type="InterPro" id="IPR047640">
    <property type="entry name" value="RpiR-like"/>
</dbReference>
<dbReference type="PANTHER" id="PTHR30514">
    <property type="entry name" value="GLUCOKINASE"/>
    <property type="match status" value="1"/>
</dbReference>
<evidence type="ECO:0000313" key="3">
    <source>
        <dbReference type="Proteomes" id="UP000190162"/>
    </source>
</evidence>
<dbReference type="InterPro" id="IPR000281">
    <property type="entry name" value="HTH_RpiR"/>
</dbReference>
<gene>
    <name evidence="2" type="ORF">SAMN02745132_02480</name>
</gene>
<dbReference type="Pfam" id="PF01418">
    <property type="entry name" value="HTH_6"/>
    <property type="match status" value="1"/>
</dbReference>
<dbReference type="InterPro" id="IPR036388">
    <property type="entry name" value="WH-like_DNA-bd_sf"/>
</dbReference>
<name>A0A1T4UU50_9GAMM</name>
<protein>
    <submittedName>
        <fullName evidence="2">Transcriptional regulator, RpiR family</fullName>
    </submittedName>
</protein>
<reference evidence="3" key="1">
    <citation type="submission" date="2017-02" db="EMBL/GenBank/DDBJ databases">
        <authorList>
            <person name="Varghese N."/>
            <person name="Submissions S."/>
        </authorList>
    </citation>
    <scope>NUCLEOTIDE SEQUENCE [LARGE SCALE GENOMIC DNA]</scope>
    <source>
        <strain evidence="3">DSM 22720</strain>
    </source>
</reference>
<dbReference type="InterPro" id="IPR009057">
    <property type="entry name" value="Homeodomain-like_sf"/>
</dbReference>
<feature type="domain" description="HTH rpiR-type" evidence="1">
    <location>
        <begin position="11"/>
        <end position="73"/>
    </location>
</feature>